<feature type="compositionally biased region" description="Basic and acidic residues" evidence="1">
    <location>
        <begin position="1"/>
        <end position="10"/>
    </location>
</feature>
<organism evidence="2 3">
    <name type="scientific">Prorocentrum cordatum</name>
    <dbReference type="NCBI Taxonomy" id="2364126"/>
    <lineage>
        <taxon>Eukaryota</taxon>
        <taxon>Sar</taxon>
        <taxon>Alveolata</taxon>
        <taxon>Dinophyceae</taxon>
        <taxon>Prorocentrales</taxon>
        <taxon>Prorocentraceae</taxon>
        <taxon>Prorocentrum</taxon>
    </lineage>
</organism>
<sequence>ALVSGERLEMSDEVPSPLRRTRHRRSITIPEPETVVEGVPISEQQVCAETLPDALPPPSAESLERLALPDSKEEKADHDVEMADPDMKQVLKESEDLEEHRKQVAAFDQKQVEVALKASRDLAESKGILVEDSPPVEDLQQPRAGSSWGERMESLSPDTRRRRLIMVEAGIHNLVDHMHRAATELSAVADATSEAETLPAAAKELNSQAHAQQREQAAGPSRHGRESDSDAEPLSQKASRAAGTPLSQEPPRALQEPLREPQPRLQEPQPAAATQQATPPEGVMQQQEAATQAEKECSVGQGDAAAGSRQRASDEKIRAVLEDNEEAAKAFETPVKQLRSCIQHAAPLLKQFEELRRSAT</sequence>
<dbReference type="Proteomes" id="UP001189429">
    <property type="component" value="Unassembled WGS sequence"/>
</dbReference>
<evidence type="ECO:0000256" key="1">
    <source>
        <dbReference type="SAM" id="MobiDB-lite"/>
    </source>
</evidence>
<dbReference type="EMBL" id="CAUYUJ010010002">
    <property type="protein sequence ID" value="CAK0828342.1"/>
    <property type="molecule type" value="Genomic_DNA"/>
</dbReference>
<accession>A0ABN9S8Y1</accession>
<keyword evidence="3" id="KW-1185">Reference proteome</keyword>
<evidence type="ECO:0000313" key="3">
    <source>
        <dbReference type="Proteomes" id="UP001189429"/>
    </source>
</evidence>
<reference evidence="2" key="1">
    <citation type="submission" date="2023-10" db="EMBL/GenBank/DDBJ databases">
        <authorList>
            <person name="Chen Y."/>
            <person name="Shah S."/>
            <person name="Dougan E. K."/>
            <person name="Thang M."/>
            <person name="Chan C."/>
        </authorList>
    </citation>
    <scope>NUCLEOTIDE SEQUENCE [LARGE SCALE GENOMIC DNA]</scope>
</reference>
<name>A0ABN9S8Y1_9DINO</name>
<feature type="non-terminal residue" evidence="2">
    <location>
        <position position="1"/>
    </location>
</feature>
<feature type="region of interest" description="Disordered" evidence="1">
    <location>
        <begin position="127"/>
        <end position="156"/>
    </location>
</feature>
<feature type="region of interest" description="Disordered" evidence="1">
    <location>
        <begin position="205"/>
        <end position="315"/>
    </location>
</feature>
<feature type="region of interest" description="Disordered" evidence="1">
    <location>
        <begin position="1"/>
        <end position="26"/>
    </location>
</feature>
<gene>
    <name evidence="2" type="ORF">PCOR1329_LOCUS27578</name>
</gene>
<evidence type="ECO:0000313" key="2">
    <source>
        <dbReference type="EMBL" id="CAK0828342.1"/>
    </source>
</evidence>
<protein>
    <submittedName>
        <fullName evidence="2">Uncharacterized protein</fullName>
    </submittedName>
</protein>
<comment type="caution">
    <text evidence="2">The sequence shown here is derived from an EMBL/GenBank/DDBJ whole genome shotgun (WGS) entry which is preliminary data.</text>
</comment>
<feature type="compositionally biased region" description="Low complexity" evidence="1">
    <location>
        <begin position="263"/>
        <end position="292"/>
    </location>
</feature>
<feature type="compositionally biased region" description="Basic and acidic residues" evidence="1">
    <location>
        <begin position="70"/>
        <end position="80"/>
    </location>
</feature>
<feature type="region of interest" description="Disordered" evidence="1">
    <location>
        <begin position="51"/>
        <end position="80"/>
    </location>
</feature>
<feature type="compositionally biased region" description="Polar residues" evidence="1">
    <location>
        <begin position="205"/>
        <end position="215"/>
    </location>
</feature>
<proteinExistence type="predicted"/>